<dbReference type="NCBIfam" id="TIGR02595">
    <property type="entry name" value="PEP_CTERM"/>
    <property type="match status" value="1"/>
</dbReference>
<name>A0AAT9FRC1_9BACT</name>
<protein>
    <recommendedName>
        <fullName evidence="1">Ice-binding protein C-terminal domain-containing protein</fullName>
    </recommendedName>
</protein>
<evidence type="ECO:0000259" key="1">
    <source>
        <dbReference type="Pfam" id="PF07589"/>
    </source>
</evidence>
<dbReference type="EMBL" id="AP026866">
    <property type="protein sequence ID" value="BDS08565.1"/>
    <property type="molecule type" value="Genomic_DNA"/>
</dbReference>
<organism evidence="2">
    <name type="scientific">Oceaniferula spumae</name>
    <dbReference type="NCBI Taxonomy" id="2979115"/>
    <lineage>
        <taxon>Bacteria</taxon>
        <taxon>Pseudomonadati</taxon>
        <taxon>Verrucomicrobiota</taxon>
        <taxon>Verrucomicrobiia</taxon>
        <taxon>Verrucomicrobiales</taxon>
        <taxon>Verrucomicrobiaceae</taxon>
        <taxon>Oceaniferula</taxon>
    </lineage>
</organism>
<accession>A0AAT9FRC1</accession>
<reference evidence="2" key="1">
    <citation type="submission" date="2024-07" db="EMBL/GenBank/DDBJ databases">
        <title>Complete genome sequence of Verrucomicrobiaceae bacterium NT6N.</title>
        <authorList>
            <person name="Huang C."/>
            <person name="Takami H."/>
            <person name="Hamasaki K."/>
        </authorList>
    </citation>
    <scope>NUCLEOTIDE SEQUENCE</scope>
    <source>
        <strain evidence="2">NT6N</strain>
    </source>
</reference>
<gene>
    <name evidence="2" type="ORF">NT6N_36050</name>
</gene>
<dbReference type="Gene3D" id="2.60.120.200">
    <property type="match status" value="1"/>
</dbReference>
<dbReference type="AlphaFoldDB" id="A0AAT9FRC1"/>
<feature type="domain" description="Ice-binding protein C-terminal" evidence="1">
    <location>
        <begin position="288"/>
        <end position="310"/>
    </location>
</feature>
<proteinExistence type="predicted"/>
<sequence length="311" mass="32898">MNRHSNWSPKNTTSIKSINKLRRSMFAPTLNDLRTTTHSQIPLMKLKYTLAALAATSVAANATVIANYNADAGNPANAGEVLNPLAAASNGNTQWLTTDPTLSVNDIQTGTYEGGQGGWQNLDSADNNNPGYRTILGNTQFQDMFDNGWTMTIRLSMQEGGQFVAVGGDDTNTGGNFAFPGDRRVGASFNTIGDDFTVTAVGTGGSAVTVTDGILNNTYIRVVITGEAGTDNSTWQLFNDDTDALLSTQSLTGWATGNNSTDDNVTWASGSSSGDNRTALYREVSLVTVPEPSSAALLGLGGLALILRRRK</sequence>
<dbReference type="KEGG" id="osu:NT6N_36050"/>
<evidence type="ECO:0000313" key="2">
    <source>
        <dbReference type="EMBL" id="BDS08565.1"/>
    </source>
</evidence>
<dbReference type="Pfam" id="PF07589">
    <property type="entry name" value="PEP-CTERM"/>
    <property type="match status" value="1"/>
</dbReference>
<dbReference type="InterPro" id="IPR013424">
    <property type="entry name" value="Ice-binding_C"/>
</dbReference>